<dbReference type="CDD" id="cd00093">
    <property type="entry name" value="HTH_XRE"/>
    <property type="match status" value="1"/>
</dbReference>
<dbReference type="EMBL" id="JADIMG010000079">
    <property type="protein sequence ID" value="MBO8460324.1"/>
    <property type="molecule type" value="Genomic_DNA"/>
</dbReference>
<dbReference type="InterPro" id="IPR010982">
    <property type="entry name" value="Lambda_DNA-bd_dom_sf"/>
</dbReference>
<organism evidence="2 3">
    <name type="scientific">Candidatus Gallipaludibacter merdavium</name>
    <dbReference type="NCBI Taxonomy" id="2840839"/>
    <lineage>
        <taxon>Bacteria</taxon>
        <taxon>Pseudomonadati</taxon>
        <taxon>Bacteroidota</taxon>
        <taxon>Bacteroidia</taxon>
        <taxon>Bacteroidales</taxon>
        <taxon>Candidatus Gallipaludibacter</taxon>
    </lineage>
</organism>
<dbReference type="InterPro" id="IPR001387">
    <property type="entry name" value="Cro/C1-type_HTH"/>
</dbReference>
<dbReference type="Proteomes" id="UP000823641">
    <property type="component" value="Unassembled WGS sequence"/>
</dbReference>
<proteinExistence type="predicted"/>
<protein>
    <submittedName>
        <fullName evidence="2">Helix-turn-helix domain-containing protein</fullName>
    </submittedName>
</protein>
<dbReference type="AlphaFoldDB" id="A0A9D9N4U3"/>
<gene>
    <name evidence="2" type="ORF">IAA73_08340</name>
</gene>
<dbReference type="PROSITE" id="PS50943">
    <property type="entry name" value="HTH_CROC1"/>
    <property type="match status" value="1"/>
</dbReference>
<dbReference type="Gene3D" id="1.10.260.40">
    <property type="entry name" value="lambda repressor-like DNA-binding domains"/>
    <property type="match status" value="1"/>
</dbReference>
<evidence type="ECO:0000259" key="1">
    <source>
        <dbReference type="PROSITE" id="PS50943"/>
    </source>
</evidence>
<accession>A0A9D9N4U3</accession>
<name>A0A9D9N4U3_9BACT</name>
<reference evidence="2" key="2">
    <citation type="journal article" date="2021" name="PeerJ">
        <title>Extensive microbial diversity within the chicken gut microbiome revealed by metagenomics and culture.</title>
        <authorList>
            <person name="Gilroy R."/>
            <person name="Ravi A."/>
            <person name="Getino M."/>
            <person name="Pursley I."/>
            <person name="Horton D.L."/>
            <person name="Alikhan N.F."/>
            <person name="Baker D."/>
            <person name="Gharbi K."/>
            <person name="Hall N."/>
            <person name="Watson M."/>
            <person name="Adriaenssens E.M."/>
            <person name="Foster-Nyarko E."/>
            <person name="Jarju S."/>
            <person name="Secka A."/>
            <person name="Antonio M."/>
            <person name="Oren A."/>
            <person name="Chaudhuri R.R."/>
            <person name="La Ragione R."/>
            <person name="Hildebrand F."/>
            <person name="Pallen M.J."/>
        </authorList>
    </citation>
    <scope>NUCLEOTIDE SEQUENCE</scope>
    <source>
        <strain evidence="2">G3-3990</strain>
    </source>
</reference>
<comment type="caution">
    <text evidence="2">The sequence shown here is derived from an EMBL/GenBank/DDBJ whole genome shotgun (WGS) entry which is preliminary data.</text>
</comment>
<dbReference type="SUPFAM" id="SSF47413">
    <property type="entry name" value="lambda repressor-like DNA-binding domains"/>
    <property type="match status" value="1"/>
</dbReference>
<reference evidence="2" key="1">
    <citation type="submission" date="2020-10" db="EMBL/GenBank/DDBJ databases">
        <authorList>
            <person name="Gilroy R."/>
        </authorList>
    </citation>
    <scope>NUCLEOTIDE SEQUENCE</scope>
    <source>
        <strain evidence="2">G3-3990</strain>
    </source>
</reference>
<dbReference type="SMART" id="SM00530">
    <property type="entry name" value="HTH_XRE"/>
    <property type="match status" value="1"/>
</dbReference>
<evidence type="ECO:0000313" key="3">
    <source>
        <dbReference type="Proteomes" id="UP000823641"/>
    </source>
</evidence>
<dbReference type="Pfam" id="PF01381">
    <property type="entry name" value="HTH_3"/>
    <property type="match status" value="1"/>
</dbReference>
<dbReference type="GO" id="GO:0003677">
    <property type="term" value="F:DNA binding"/>
    <property type="evidence" value="ECO:0007669"/>
    <property type="project" value="InterPro"/>
</dbReference>
<evidence type="ECO:0000313" key="2">
    <source>
        <dbReference type="EMBL" id="MBO8460324.1"/>
    </source>
</evidence>
<feature type="domain" description="HTH cro/C1-type" evidence="1">
    <location>
        <begin position="7"/>
        <end position="61"/>
    </location>
</feature>
<sequence length="67" mass="7578">MTYGNLIKERRAILGLTQQDLSGYTGLSVRIIKSVERENGNPSLSTLEKIAYVLGLEIIMRVRRVNE</sequence>